<dbReference type="Gene3D" id="1.10.1020.10">
    <property type="entry name" value="Adenine-specific Methyltransferase, Domain 2"/>
    <property type="match status" value="1"/>
</dbReference>
<dbReference type="GO" id="GO:0009007">
    <property type="term" value="F:site-specific DNA-methyltransferase (adenine-specific) activity"/>
    <property type="evidence" value="ECO:0007669"/>
    <property type="project" value="UniProtKB-EC"/>
</dbReference>
<dbReference type="EMBL" id="BARS01038773">
    <property type="protein sequence ID" value="GAG14050.1"/>
    <property type="molecule type" value="Genomic_DNA"/>
</dbReference>
<evidence type="ECO:0000256" key="2">
    <source>
        <dbReference type="ARBA" id="ARBA00011900"/>
    </source>
</evidence>
<dbReference type="EC" id="2.1.1.72" evidence="2"/>
<dbReference type="GO" id="GO:0006298">
    <property type="term" value="P:mismatch repair"/>
    <property type="evidence" value="ECO:0007669"/>
    <property type="project" value="TreeGrafter"/>
</dbReference>
<evidence type="ECO:0000256" key="4">
    <source>
        <dbReference type="ARBA" id="ARBA00022679"/>
    </source>
</evidence>
<dbReference type="GO" id="GO:0043565">
    <property type="term" value="F:sequence-specific DNA binding"/>
    <property type="evidence" value="ECO:0007669"/>
    <property type="project" value="TreeGrafter"/>
</dbReference>
<dbReference type="SUPFAM" id="SSF53335">
    <property type="entry name" value="S-adenosyl-L-methionine-dependent methyltransferases"/>
    <property type="match status" value="1"/>
</dbReference>
<comment type="catalytic activity">
    <reaction evidence="6">
        <text>a 2'-deoxyadenosine in DNA + S-adenosyl-L-methionine = an N(6)-methyl-2'-deoxyadenosine in DNA + S-adenosyl-L-homocysteine + H(+)</text>
        <dbReference type="Rhea" id="RHEA:15197"/>
        <dbReference type="Rhea" id="RHEA-COMP:12418"/>
        <dbReference type="Rhea" id="RHEA-COMP:12419"/>
        <dbReference type="ChEBI" id="CHEBI:15378"/>
        <dbReference type="ChEBI" id="CHEBI:57856"/>
        <dbReference type="ChEBI" id="CHEBI:59789"/>
        <dbReference type="ChEBI" id="CHEBI:90615"/>
        <dbReference type="ChEBI" id="CHEBI:90616"/>
        <dbReference type="EC" id="2.1.1.72"/>
    </reaction>
</comment>
<dbReference type="Pfam" id="PF02086">
    <property type="entry name" value="MethyltransfD12"/>
    <property type="match status" value="1"/>
</dbReference>
<dbReference type="GO" id="GO:0009307">
    <property type="term" value="P:DNA restriction-modification system"/>
    <property type="evidence" value="ECO:0007669"/>
    <property type="project" value="InterPro"/>
</dbReference>
<evidence type="ECO:0000256" key="6">
    <source>
        <dbReference type="ARBA" id="ARBA00047942"/>
    </source>
</evidence>
<keyword evidence="4" id="KW-0808">Transferase</keyword>
<accession>X0V7F6</accession>
<reference evidence="7" key="1">
    <citation type="journal article" date="2014" name="Front. Microbiol.">
        <title>High frequency of phylogenetically diverse reductive dehalogenase-homologous genes in deep subseafloor sedimentary metagenomes.</title>
        <authorList>
            <person name="Kawai M."/>
            <person name="Futagami T."/>
            <person name="Toyoda A."/>
            <person name="Takaki Y."/>
            <person name="Nishi S."/>
            <person name="Hori S."/>
            <person name="Arai W."/>
            <person name="Tsubouchi T."/>
            <person name="Morono Y."/>
            <person name="Uchiyama I."/>
            <person name="Ito T."/>
            <person name="Fujiyama A."/>
            <person name="Inagaki F."/>
            <person name="Takami H."/>
        </authorList>
    </citation>
    <scope>NUCLEOTIDE SEQUENCE</scope>
    <source>
        <strain evidence="7">Expedition CK06-06</strain>
    </source>
</reference>
<dbReference type="GO" id="GO:1904047">
    <property type="term" value="F:S-adenosyl-L-methionine binding"/>
    <property type="evidence" value="ECO:0007669"/>
    <property type="project" value="TreeGrafter"/>
</dbReference>
<dbReference type="Gene3D" id="3.40.50.150">
    <property type="entry name" value="Vaccinia Virus protein VP39"/>
    <property type="match status" value="1"/>
</dbReference>
<evidence type="ECO:0000256" key="3">
    <source>
        <dbReference type="ARBA" id="ARBA00022603"/>
    </source>
</evidence>
<keyword evidence="5" id="KW-0949">S-adenosyl-L-methionine</keyword>
<dbReference type="InterPro" id="IPR023095">
    <property type="entry name" value="Ade_MeTrfase_dom_2"/>
</dbReference>
<evidence type="ECO:0000256" key="5">
    <source>
        <dbReference type="ARBA" id="ARBA00022691"/>
    </source>
</evidence>
<sequence>MDGHYVEPYAGGAAVALLLLYSEYVTHIHINDISKPLFAFWHSVLNATDELCALIHDTEVSIDEWHKQKLMQGQAEEVTLLELGFSTFFLNRTNRSGILKGGVIGGKKQTGSYKLTARYNKANLIQRIKRIARYKSRISLYNDDAEIFIKSITTRLPPKTLIYFDPPYYIKGKGLYEDFYEHKDHLSVSTIITSLKHKWIVSYDNTQEIQD</sequence>
<dbReference type="PANTHER" id="PTHR30481:SF2">
    <property type="entry name" value="SITE-SPECIFIC DNA-METHYLTRANSFERASE (ADENINE-SPECIFIC)"/>
    <property type="match status" value="1"/>
</dbReference>
<protein>
    <recommendedName>
        <fullName evidence="2">site-specific DNA-methyltransferase (adenine-specific)</fullName>
        <ecNumber evidence="2">2.1.1.72</ecNumber>
    </recommendedName>
</protein>
<gene>
    <name evidence="7" type="ORF">S01H1_59282</name>
</gene>
<dbReference type="PRINTS" id="PR00505">
    <property type="entry name" value="D12N6MTFRASE"/>
</dbReference>
<comment type="similarity">
    <text evidence="1">Belongs to the N(4)/N(6)-methyltransferase family.</text>
</comment>
<comment type="caution">
    <text evidence="7">The sequence shown here is derived from an EMBL/GenBank/DDBJ whole genome shotgun (WGS) entry which is preliminary data.</text>
</comment>
<dbReference type="GO" id="GO:0032259">
    <property type="term" value="P:methylation"/>
    <property type="evidence" value="ECO:0007669"/>
    <property type="project" value="UniProtKB-KW"/>
</dbReference>
<evidence type="ECO:0000256" key="1">
    <source>
        <dbReference type="ARBA" id="ARBA00006594"/>
    </source>
</evidence>
<dbReference type="PANTHER" id="PTHR30481">
    <property type="entry name" value="DNA ADENINE METHYLASE"/>
    <property type="match status" value="1"/>
</dbReference>
<name>X0V7F6_9ZZZZ</name>
<feature type="non-terminal residue" evidence="7">
    <location>
        <position position="211"/>
    </location>
</feature>
<organism evidence="7">
    <name type="scientific">marine sediment metagenome</name>
    <dbReference type="NCBI Taxonomy" id="412755"/>
    <lineage>
        <taxon>unclassified sequences</taxon>
        <taxon>metagenomes</taxon>
        <taxon>ecological metagenomes</taxon>
    </lineage>
</organism>
<keyword evidence="3" id="KW-0489">Methyltransferase</keyword>
<evidence type="ECO:0000313" key="7">
    <source>
        <dbReference type="EMBL" id="GAG14050.1"/>
    </source>
</evidence>
<proteinExistence type="inferred from homology"/>
<dbReference type="AlphaFoldDB" id="X0V7F6"/>
<dbReference type="InterPro" id="IPR029063">
    <property type="entry name" value="SAM-dependent_MTases_sf"/>
</dbReference>
<dbReference type="InterPro" id="IPR012327">
    <property type="entry name" value="MeTrfase_D12"/>
</dbReference>